<dbReference type="Pfam" id="PF07940">
    <property type="entry name" value="Hepar_II_III_C"/>
    <property type="match status" value="1"/>
</dbReference>
<dbReference type="AlphaFoldDB" id="A0A7X0SM28"/>
<name>A0A7X0SM28_9BACL</name>
<accession>A0A7X0SM28</accession>
<dbReference type="EMBL" id="JACJVO010000020">
    <property type="protein sequence ID" value="MBB6732436.1"/>
    <property type="molecule type" value="Genomic_DNA"/>
</dbReference>
<dbReference type="Gene3D" id="1.50.10.100">
    <property type="entry name" value="Chondroitin AC/alginate lyase"/>
    <property type="match status" value="1"/>
</dbReference>
<protein>
    <submittedName>
        <fullName evidence="3">Heparinase II/III family protein</fullName>
    </submittedName>
</protein>
<comment type="caution">
    <text evidence="3">The sequence shown here is derived from an EMBL/GenBank/DDBJ whole genome shotgun (WGS) entry which is preliminary data.</text>
</comment>
<dbReference type="GO" id="GO:0030313">
    <property type="term" value="C:cell envelope"/>
    <property type="evidence" value="ECO:0007669"/>
    <property type="project" value="UniProtKB-SubCell"/>
</dbReference>
<dbReference type="PANTHER" id="PTHR38045:SF1">
    <property type="entry name" value="HEPARINASE II_III-LIKE PROTEIN"/>
    <property type="match status" value="1"/>
</dbReference>
<dbReference type="PANTHER" id="PTHR38045">
    <property type="entry name" value="CHROMOSOME 1, WHOLE GENOME SHOTGUN SEQUENCE"/>
    <property type="match status" value="1"/>
</dbReference>
<reference evidence="3 4" key="1">
    <citation type="submission" date="2020-08" db="EMBL/GenBank/DDBJ databases">
        <title>Cohnella phylogeny.</title>
        <authorList>
            <person name="Dunlap C."/>
        </authorList>
    </citation>
    <scope>NUCLEOTIDE SEQUENCE [LARGE SCALE GENOMIC DNA]</scope>
    <source>
        <strain evidence="3 4">CBP 2801</strain>
    </source>
</reference>
<dbReference type="GO" id="GO:0016829">
    <property type="term" value="F:lyase activity"/>
    <property type="evidence" value="ECO:0007669"/>
    <property type="project" value="InterPro"/>
</dbReference>
<organism evidence="3 4">
    <name type="scientific">Cohnella zeiphila</name>
    <dbReference type="NCBI Taxonomy" id="2761120"/>
    <lineage>
        <taxon>Bacteria</taxon>
        <taxon>Bacillati</taxon>
        <taxon>Bacillota</taxon>
        <taxon>Bacilli</taxon>
        <taxon>Bacillales</taxon>
        <taxon>Paenibacillaceae</taxon>
        <taxon>Cohnella</taxon>
    </lineage>
</organism>
<dbReference type="Proteomes" id="UP000564644">
    <property type="component" value="Unassembled WGS sequence"/>
</dbReference>
<dbReference type="Gene3D" id="2.70.98.70">
    <property type="match status" value="1"/>
</dbReference>
<evidence type="ECO:0000313" key="3">
    <source>
        <dbReference type="EMBL" id="MBB6732436.1"/>
    </source>
</evidence>
<gene>
    <name evidence="3" type="ORF">H7C18_16060</name>
</gene>
<dbReference type="SUPFAM" id="SSF48230">
    <property type="entry name" value="Chondroitin AC/alginate lyase"/>
    <property type="match status" value="1"/>
</dbReference>
<evidence type="ECO:0000259" key="2">
    <source>
        <dbReference type="Pfam" id="PF07940"/>
    </source>
</evidence>
<sequence length="559" mass="63364">MLEEVREEGRRLRGTPIPELKYSLFTIYVERGSRREYEQAYFERRRRLNTFALLSMTEPDEPGYLEELIDIVWAICGEYTWCVPAHVPGTDAQIRETIDLFSAETGFALAEISLLLGDRLPRLVRERVERELEIRLFGPFTTRESFHWESMRNNWSAVCAGSVGSAALLSVRDPDRLAQIARRTFRSLDCFLEGYGEDGACPEGLNYWTYGFGYYVYYADLLGKRTGGEIDLFGGEKVRHIAQFQQKAYLGGDRVANFSDSSPRARFQPGLTHYLAGRYPGTEVPPLRQRAAFTDDHCSRWAHAFRNLLWLNPGLGGADWPAADYYLPDAQWMVSRHLSPAGAFGFAAKAGHNAESHNHNDIGQFLLLADGETFVADLGSGEYTKTYFGEGRYEYDCNGSQGHTVPVVDGTFQAEGEESAARVLEASVGEEEDRFRFQMASAYRVPQLESLVRGFVWRKGERPSLEVTDEFRFAKAPGEAVERIVSLLAPELTEDGVLLRGTGDRVLNIRFDGSLLEPRIERRTYRAHLGRETAWYAIDFVPKVPVPLQWTVSLLFEFV</sequence>
<evidence type="ECO:0000313" key="4">
    <source>
        <dbReference type="Proteomes" id="UP000564644"/>
    </source>
</evidence>
<keyword evidence="4" id="KW-1185">Reference proteome</keyword>
<evidence type="ECO:0000256" key="1">
    <source>
        <dbReference type="ARBA" id="ARBA00004196"/>
    </source>
</evidence>
<proteinExistence type="predicted"/>
<dbReference type="InterPro" id="IPR012480">
    <property type="entry name" value="Hepar_II_III_C"/>
</dbReference>
<feature type="domain" description="Heparinase II/III-like C-terminal" evidence="2">
    <location>
        <begin position="328"/>
        <end position="474"/>
    </location>
</feature>
<comment type="subcellular location">
    <subcellularLocation>
        <location evidence="1">Cell envelope</location>
    </subcellularLocation>
</comment>
<dbReference type="InterPro" id="IPR008929">
    <property type="entry name" value="Chondroitin_lyas"/>
</dbReference>